<gene>
    <name evidence="1" type="ORF">SPELUC_LOCUS12174</name>
</gene>
<dbReference type="EMBL" id="CAJVPW010027928">
    <property type="protein sequence ID" value="CAG8716906.1"/>
    <property type="molecule type" value="Genomic_DNA"/>
</dbReference>
<protein>
    <submittedName>
        <fullName evidence="1">837_t:CDS:1</fullName>
    </submittedName>
</protein>
<organism evidence="1 2">
    <name type="scientific">Cetraspora pellucida</name>
    <dbReference type="NCBI Taxonomy" id="1433469"/>
    <lineage>
        <taxon>Eukaryota</taxon>
        <taxon>Fungi</taxon>
        <taxon>Fungi incertae sedis</taxon>
        <taxon>Mucoromycota</taxon>
        <taxon>Glomeromycotina</taxon>
        <taxon>Glomeromycetes</taxon>
        <taxon>Diversisporales</taxon>
        <taxon>Gigasporaceae</taxon>
        <taxon>Cetraspora</taxon>
    </lineage>
</organism>
<reference evidence="1" key="1">
    <citation type="submission" date="2021-06" db="EMBL/GenBank/DDBJ databases">
        <authorList>
            <person name="Kallberg Y."/>
            <person name="Tangrot J."/>
            <person name="Rosling A."/>
        </authorList>
    </citation>
    <scope>NUCLEOTIDE SEQUENCE</scope>
    <source>
        <strain evidence="1">28 12/20/2015</strain>
    </source>
</reference>
<accession>A0ACA9PU73</accession>
<sequence>VVSSFPTGSGTCNSIQATIEGVANSPMGKLNTALNYGFNLNLKNNHYIPGSSAILTLNGTQPYNGILLYAVDSQKNHVGAWTVTKGFKILNMNCTGDPEGTITQDSANPKPAGTQLTWTAPKKDVGPITFVGTVVVNAATGFQIVKSQSFSVAGSNFTVPPAPTNTAKNPQPAATGGSAETNPTSNSSIPTSDASLMDGSLLLAKLGLVAALVISYL</sequence>
<keyword evidence="2" id="KW-1185">Reference proteome</keyword>
<dbReference type="Proteomes" id="UP000789366">
    <property type="component" value="Unassembled WGS sequence"/>
</dbReference>
<evidence type="ECO:0000313" key="2">
    <source>
        <dbReference type="Proteomes" id="UP000789366"/>
    </source>
</evidence>
<evidence type="ECO:0000313" key="1">
    <source>
        <dbReference type="EMBL" id="CAG8716906.1"/>
    </source>
</evidence>
<feature type="non-terminal residue" evidence="1">
    <location>
        <position position="1"/>
    </location>
</feature>
<name>A0ACA9PU73_9GLOM</name>
<proteinExistence type="predicted"/>
<comment type="caution">
    <text evidence="1">The sequence shown here is derived from an EMBL/GenBank/DDBJ whole genome shotgun (WGS) entry which is preliminary data.</text>
</comment>